<dbReference type="Pfam" id="PF00990">
    <property type="entry name" value="GGDEF"/>
    <property type="match status" value="1"/>
</dbReference>
<dbReference type="PATRIC" id="fig|765913.3.peg.2277"/>
<dbReference type="OrthoDB" id="8553030at2"/>
<feature type="domain" description="EAL" evidence="3">
    <location>
        <begin position="483"/>
        <end position="736"/>
    </location>
</feature>
<proteinExistence type="predicted"/>
<dbReference type="Pfam" id="PF11849">
    <property type="entry name" value="DUF3369"/>
    <property type="match status" value="1"/>
</dbReference>
<feature type="domain" description="GGDEF" evidence="4">
    <location>
        <begin position="347"/>
        <end position="474"/>
    </location>
</feature>
<dbReference type="PROSITE" id="PS50110">
    <property type="entry name" value="RESPONSE_REGULATORY"/>
    <property type="match status" value="1"/>
</dbReference>
<dbReference type="InterPro" id="IPR001789">
    <property type="entry name" value="Sig_transdc_resp-reg_receiver"/>
</dbReference>
<dbReference type="STRING" id="765913.ThidrDRAFT_2238"/>
<feature type="domain" description="Response regulatory" evidence="2">
    <location>
        <begin position="31"/>
        <end position="155"/>
    </location>
</feature>
<dbReference type="InterPro" id="IPR001633">
    <property type="entry name" value="EAL_dom"/>
</dbReference>
<dbReference type="InterPro" id="IPR050706">
    <property type="entry name" value="Cyclic-di-GMP_PDE-like"/>
</dbReference>
<dbReference type="Gene3D" id="3.40.50.2300">
    <property type="match status" value="1"/>
</dbReference>
<dbReference type="Proteomes" id="UP000004200">
    <property type="component" value="Unassembled WGS sequence"/>
</dbReference>
<dbReference type="GO" id="GO:0000160">
    <property type="term" value="P:phosphorelay signal transduction system"/>
    <property type="evidence" value="ECO:0007669"/>
    <property type="project" value="InterPro"/>
</dbReference>
<dbReference type="CDD" id="cd01948">
    <property type="entry name" value="EAL"/>
    <property type="match status" value="1"/>
</dbReference>
<comment type="caution">
    <text evidence="5">The sequence shown here is derived from an EMBL/GenBank/DDBJ whole genome shotgun (WGS) entry which is preliminary data.</text>
</comment>
<dbReference type="SUPFAM" id="SSF55073">
    <property type="entry name" value="Nucleotide cyclase"/>
    <property type="match status" value="1"/>
</dbReference>
<reference evidence="5 6" key="1">
    <citation type="submission" date="2011-06" db="EMBL/GenBank/DDBJ databases">
        <title>The draft genome of Thiorhodococcus drewsii AZ1.</title>
        <authorList>
            <consortium name="US DOE Joint Genome Institute (JGI-PGF)"/>
            <person name="Lucas S."/>
            <person name="Han J."/>
            <person name="Lapidus A."/>
            <person name="Cheng J.-F."/>
            <person name="Goodwin L."/>
            <person name="Pitluck S."/>
            <person name="Peters L."/>
            <person name="Land M.L."/>
            <person name="Hauser L."/>
            <person name="Vogl K."/>
            <person name="Liu Z."/>
            <person name="Imhoff J."/>
            <person name="Thiel V."/>
            <person name="Frigaard N.-U."/>
            <person name="Bryant D.A."/>
            <person name="Woyke T.J."/>
        </authorList>
    </citation>
    <scope>NUCLEOTIDE SEQUENCE [LARGE SCALE GENOMIC DNA]</scope>
    <source>
        <strain evidence="5 6">AZ1</strain>
    </source>
</reference>
<evidence type="ECO:0000259" key="2">
    <source>
        <dbReference type="PROSITE" id="PS50110"/>
    </source>
</evidence>
<dbReference type="InterPro" id="IPR035919">
    <property type="entry name" value="EAL_sf"/>
</dbReference>
<dbReference type="SMART" id="SM00448">
    <property type="entry name" value="REC"/>
    <property type="match status" value="1"/>
</dbReference>
<evidence type="ECO:0000313" key="6">
    <source>
        <dbReference type="Proteomes" id="UP000004200"/>
    </source>
</evidence>
<feature type="modified residue" description="4-aspartylphosphate" evidence="1">
    <location>
        <position position="86"/>
    </location>
</feature>
<dbReference type="PROSITE" id="PS50883">
    <property type="entry name" value="EAL"/>
    <property type="match status" value="1"/>
</dbReference>
<evidence type="ECO:0000313" key="5">
    <source>
        <dbReference type="EMBL" id="EGV31133.1"/>
    </source>
</evidence>
<evidence type="ECO:0000259" key="3">
    <source>
        <dbReference type="PROSITE" id="PS50883"/>
    </source>
</evidence>
<evidence type="ECO:0000256" key="1">
    <source>
        <dbReference type="PROSITE-ProRule" id="PRU00169"/>
    </source>
</evidence>
<dbReference type="InterPro" id="IPR011006">
    <property type="entry name" value="CheY-like_superfamily"/>
</dbReference>
<dbReference type="GO" id="GO:0071111">
    <property type="term" value="F:cyclic-guanylate-specific phosphodiesterase activity"/>
    <property type="evidence" value="ECO:0007669"/>
    <property type="project" value="InterPro"/>
</dbReference>
<dbReference type="SMART" id="SM00052">
    <property type="entry name" value="EAL"/>
    <property type="match status" value="1"/>
</dbReference>
<dbReference type="InterPro" id="IPR021800">
    <property type="entry name" value="DUF3369"/>
</dbReference>
<dbReference type="InterPro" id="IPR043128">
    <property type="entry name" value="Rev_trsase/Diguanyl_cyclase"/>
</dbReference>
<dbReference type="AlphaFoldDB" id="G2E1S5"/>
<dbReference type="Gene3D" id="3.30.70.270">
    <property type="match status" value="1"/>
</dbReference>
<gene>
    <name evidence="5" type="ORF">ThidrDRAFT_2238</name>
</gene>
<dbReference type="Pfam" id="PF00563">
    <property type="entry name" value="EAL"/>
    <property type="match status" value="1"/>
</dbReference>
<evidence type="ECO:0000259" key="4">
    <source>
        <dbReference type="PROSITE" id="PS50887"/>
    </source>
</evidence>
<dbReference type="Gene3D" id="3.20.20.450">
    <property type="entry name" value="EAL domain"/>
    <property type="match status" value="1"/>
</dbReference>
<keyword evidence="6" id="KW-1185">Reference proteome</keyword>
<name>G2E1S5_9GAMM</name>
<dbReference type="PANTHER" id="PTHR33121:SF70">
    <property type="entry name" value="SIGNALING PROTEIN YKOW"/>
    <property type="match status" value="1"/>
</dbReference>
<dbReference type="CDD" id="cd01949">
    <property type="entry name" value="GGDEF"/>
    <property type="match status" value="1"/>
</dbReference>
<dbReference type="RefSeq" id="WP_007040951.1">
    <property type="nucleotide sequence ID" value="NZ_AFWT01000014.1"/>
</dbReference>
<organism evidence="5 6">
    <name type="scientific">Thiorhodococcus drewsii AZ1</name>
    <dbReference type="NCBI Taxonomy" id="765913"/>
    <lineage>
        <taxon>Bacteria</taxon>
        <taxon>Pseudomonadati</taxon>
        <taxon>Pseudomonadota</taxon>
        <taxon>Gammaproteobacteria</taxon>
        <taxon>Chromatiales</taxon>
        <taxon>Chromatiaceae</taxon>
        <taxon>Thiorhodococcus</taxon>
    </lineage>
</organism>
<dbReference type="InterPro" id="IPR000160">
    <property type="entry name" value="GGDEF_dom"/>
</dbReference>
<dbReference type="SUPFAM" id="SSF52172">
    <property type="entry name" value="CheY-like"/>
    <property type="match status" value="1"/>
</dbReference>
<protein>
    <submittedName>
        <fullName evidence="5">Response regulator receiver modulated diguanylate cyclase/phosphodiesterase</fullName>
    </submittedName>
</protein>
<dbReference type="PROSITE" id="PS50887">
    <property type="entry name" value="GGDEF"/>
    <property type="match status" value="1"/>
</dbReference>
<dbReference type="eggNOG" id="COG0784">
    <property type="taxonomic scope" value="Bacteria"/>
</dbReference>
<dbReference type="NCBIfam" id="TIGR00254">
    <property type="entry name" value="GGDEF"/>
    <property type="match status" value="1"/>
</dbReference>
<dbReference type="SMART" id="SM00267">
    <property type="entry name" value="GGDEF"/>
    <property type="match status" value="1"/>
</dbReference>
<accession>G2E1S5</accession>
<dbReference type="eggNOG" id="COG5001">
    <property type="taxonomic scope" value="Bacteria"/>
</dbReference>
<dbReference type="InterPro" id="IPR029787">
    <property type="entry name" value="Nucleotide_cyclase"/>
</dbReference>
<dbReference type="EMBL" id="AFWT01000014">
    <property type="protein sequence ID" value="EGV31133.1"/>
    <property type="molecule type" value="Genomic_DNA"/>
</dbReference>
<sequence>MTQSQPPDTDDALFLIEDQPDEHHQPKDSWRILIVDDEPDVHEATVLALRDLTIDAHSLDFLHAYSASQAYDLLADNPDVAAILLDVVMESEDAGLALIRRIREDLDRRAVRIILRTGQPGYAPEIETIRAYDINDYKTKSEMTRVRLFTTLTVAIRSYRQLCQLEMSRRGLELIISASTGLAKRRALHHFSEGVVTHLCALLDIAPEGLVCVASAPTGEKSPWLIAAAGRYRHLIQSPLHELPDAEIRNALEQCLTAKSHLFDPMTCLYFDVQGTQGVAAYLDVAYPLDRVNRNLLEIFCANVTVGFENVLLHEQLLDSAYYDPFLHLPNRARLIHLIDERKDGEQDDTLALIDLDDFAEINAALDHHFGDQVLRAVAYRLGETFQPPTLIARVTADAFCLLGPSAAIDRYTIEQIFATPFDLQDRSIRISATASLIRVGPGPTRGADLLKDASIALKQAKRLHRGRAIAFTEDLGLAARERIRLLTDLRSAFHAERLHLAFQPLVDLATGSVVGAEALLRWTTEEGDVIPPDRFIPVAEHSGLMIALGEWVLRTACDQLKRIIELGHTGFRMAVNVSQAQFREPDFISILERVLHEHEIDPKRIELELTESIAIGQIASTAAKIAEIRRMGVSVALDDFGTGYSSLSVLKQLGVDRIKIDRAFVQELGHSSDNGIADLVVALGRQMDLGTIAEGVETEEQRRYLMERGCKDGQGYLFGRPMSSDAFEAWMADRL</sequence>
<dbReference type="PANTHER" id="PTHR33121">
    <property type="entry name" value="CYCLIC DI-GMP PHOSPHODIESTERASE PDEF"/>
    <property type="match status" value="1"/>
</dbReference>
<keyword evidence="1" id="KW-0597">Phosphoprotein</keyword>
<dbReference type="SUPFAM" id="SSF141868">
    <property type="entry name" value="EAL domain-like"/>
    <property type="match status" value="1"/>
</dbReference>